<evidence type="ECO:0000256" key="3">
    <source>
        <dbReference type="SAM" id="Phobius"/>
    </source>
</evidence>
<name>A0A371AVJ6_9FIRM</name>
<dbReference type="Proteomes" id="UP000255036">
    <property type="component" value="Unassembled WGS sequence"/>
</dbReference>
<sequence length="519" mass="56407">MKKKQGKKKIIIRVTVIVIIVILLGLCIIPNLFKKEVIPSVNVVQAVTGDVEEVLDTSGIVSSENTKSYFSPVNAKISTCELKVGSIIKKGDKLLEYDMEDLQTQYEKASLQTKATNLGYQDQIEKSNKSAAQASEASEKISNLQSEISAKEAEIESLKGQLPSSSNEEAAKKEASLKKEAIDISKKKIEAQAKIDTYQKKEMDGSITEKEKEKLKDLQADMVTWGKREVDINAELASLSTSSANGSAVSPIQSQIEELSAQLQTLQSKLAEQESIKTSSESTVINGSQKAQLDAQQELAKYDRMTAEELLEEAKKGITADFDGIVAAVTAVKGATVTQGAELFTIAQSNSIKVDISLSKYDLEKIKENQTAEITIAGKEYKGTVTRINRIAEKNEKGATLVKAEVRVDNPDNEIFIGIEAKVKINIDSAKDVVIIPVQAINSGKDGDFCYIVEDNIVVKKPVTTGVSSTEYIEIEDGIAQGDMVVIDVGNGVEEGAKVLTKEQTNKVMNEQTEDGKSE</sequence>
<keyword evidence="6" id="KW-1185">Reference proteome</keyword>
<keyword evidence="3" id="KW-0812">Transmembrane</keyword>
<dbReference type="GO" id="GO:1990281">
    <property type="term" value="C:efflux pump complex"/>
    <property type="evidence" value="ECO:0007669"/>
    <property type="project" value="TreeGrafter"/>
</dbReference>
<comment type="caution">
    <text evidence="5">The sequence shown here is derived from an EMBL/GenBank/DDBJ whole genome shotgun (WGS) entry which is preliminary data.</text>
</comment>
<evidence type="ECO:0000256" key="1">
    <source>
        <dbReference type="ARBA" id="ARBA00009477"/>
    </source>
</evidence>
<evidence type="ECO:0000259" key="4">
    <source>
        <dbReference type="Pfam" id="PF25989"/>
    </source>
</evidence>
<comment type="similarity">
    <text evidence="1">Belongs to the membrane fusion protein (MFP) (TC 8.A.1) family.</text>
</comment>
<gene>
    <name evidence="5" type="ORF">DWV06_08405</name>
</gene>
<dbReference type="GO" id="GO:0015562">
    <property type="term" value="F:efflux transmembrane transporter activity"/>
    <property type="evidence" value="ECO:0007669"/>
    <property type="project" value="TreeGrafter"/>
</dbReference>
<evidence type="ECO:0000313" key="5">
    <source>
        <dbReference type="EMBL" id="RDU23596.1"/>
    </source>
</evidence>
<keyword evidence="3" id="KW-0472">Membrane</keyword>
<protein>
    <submittedName>
        <fullName evidence="5">Efflux RND transporter periplasmic adaptor subunit</fullName>
    </submittedName>
</protein>
<evidence type="ECO:0000256" key="2">
    <source>
        <dbReference type="SAM" id="MobiDB-lite"/>
    </source>
</evidence>
<dbReference type="PANTHER" id="PTHR30469">
    <property type="entry name" value="MULTIDRUG RESISTANCE PROTEIN MDTA"/>
    <property type="match status" value="1"/>
</dbReference>
<dbReference type="SUPFAM" id="SSF111369">
    <property type="entry name" value="HlyD-like secretion proteins"/>
    <property type="match status" value="1"/>
</dbReference>
<feature type="domain" description="YknX-like C-terminal permuted SH3-like" evidence="4">
    <location>
        <begin position="435"/>
        <end position="499"/>
    </location>
</feature>
<organism evidence="5 6">
    <name type="scientific">Anaerosacchariphilus polymeriproducens</name>
    <dbReference type="NCBI Taxonomy" id="1812858"/>
    <lineage>
        <taxon>Bacteria</taxon>
        <taxon>Bacillati</taxon>
        <taxon>Bacillota</taxon>
        <taxon>Clostridia</taxon>
        <taxon>Lachnospirales</taxon>
        <taxon>Lachnospiraceae</taxon>
        <taxon>Anaerosacchariphilus</taxon>
    </lineage>
</organism>
<dbReference type="PANTHER" id="PTHR30469:SF33">
    <property type="entry name" value="SLR1207 PROTEIN"/>
    <property type="match status" value="1"/>
</dbReference>
<dbReference type="NCBIfam" id="TIGR01730">
    <property type="entry name" value="RND_mfp"/>
    <property type="match status" value="1"/>
</dbReference>
<dbReference type="Gene3D" id="2.40.420.20">
    <property type="match status" value="1"/>
</dbReference>
<dbReference type="RefSeq" id="WP_115481741.1">
    <property type="nucleotide sequence ID" value="NZ_QRCT01000020.1"/>
</dbReference>
<dbReference type="OrthoDB" id="1995149at2"/>
<reference evidence="5 6" key="1">
    <citation type="submission" date="2018-07" db="EMBL/GenBank/DDBJ databases">
        <title>Anaerosacharophilus polymeroproducens gen. nov. sp. nov., an anaerobic bacterium isolated from salt field.</title>
        <authorList>
            <person name="Kim W."/>
            <person name="Yang S.-H."/>
            <person name="Oh J."/>
            <person name="Lee J.-H."/>
            <person name="Kwon K.K."/>
        </authorList>
    </citation>
    <scope>NUCLEOTIDE SEQUENCE [LARGE SCALE GENOMIC DNA]</scope>
    <source>
        <strain evidence="5 6">MCWD5</strain>
    </source>
</reference>
<dbReference type="InterPro" id="IPR006143">
    <property type="entry name" value="RND_pump_MFP"/>
</dbReference>
<dbReference type="AlphaFoldDB" id="A0A371AVJ6"/>
<evidence type="ECO:0000313" key="6">
    <source>
        <dbReference type="Proteomes" id="UP000255036"/>
    </source>
</evidence>
<keyword evidence="3" id="KW-1133">Transmembrane helix</keyword>
<feature type="transmembrane region" description="Helical" evidence="3">
    <location>
        <begin position="12"/>
        <end position="33"/>
    </location>
</feature>
<dbReference type="Pfam" id="PF25989">
    <property type="entry name" value="YknX_C"/>
    <property type="match status" value="1"/>
</dbReference>
<feature type="region of interest" description="Disordered" evidence="2">
    <location>
        <begin position="155"/>
        <end position="177"/>
    </location>
</feature>
<dbReference type="Gene3D" id="2.40.50.100">
    <property type="match status" value="1"/>
</dbReference>
<dbReference type="InterPro" id="IPR058637">
    <property type="entry name" value="YknX-like_C"/>
</dbReference>
<proteinExistence type="inferred from homology"/>
<accession>A0A371AVJ6</accession>
<dbReference type="Gene3D" id="2.40.30.170">
    <property type="match status" value="1"/>
</dbReference>
<dbReference type="EMBL" id="QRCT01000020">
    <property type="protein sequence ID" value="RDU23596.1"/>
    <property type="molecule type" value="Genomic_DNA"/>
</dbReference>